<keyword evidence="8" id="KW-0333">Golgi apparatus</keyword>
<dbReference type="GO" id="GO:0042732">
    <property type="term" value="P:D-xylose metabolic process"/>
    <property type="evidence" value="ECO:0007669"/>
    <property type="project" value="InterPro"/>
</dbReference>
<dbReference type="InterPro" id="IPR036291">
    <property type="entry name" value="NAD(P)-bd_dom_sf"/>
</dbReference>
<evidence type="ECO:0000256" key="8">
    <source>
        <dbReference type="ARBA" id="ARBA00023034"/>
    </source>
</evidence>
<evidence type="ECO:0000256" key="1">
    <source>
        <dbReference type="ARBA" id="ARBA00001911"/>
    </source>
</evidence>
<dbReference type="STRING" id="313367.JSE7799_00242"/>
<evidence type="ECO:0000313" key="15">
    <source>
        <dbReference type="Proteomes" id="UP000049455"/>
    </source>
</evidence>
<evidence type="ECO:0000256" key="10">
    <source>
        <dbReference type="ARBA" id="ARBA00023180"/>
    </source>
</evidence>
<reference evidence="14 15" key="1">
    <citation type="submission" date="2015-09" db="EMBL/GenBank/DDBJ databases">
        <authorList>
            <person name="Jackson K.R."/>
            <person name="Lunt B.L."/>
            <person name="Fisher J.N.B."/>
            <person name="Gardner A.V."/>
            <person name="Bailey M.E."/>
            <person name="Deus L.M."/>
            <person name="Earl A.S."/>
            <person name="Gibby P.D."/>
            <person name="Hartmann K.A."/>
            <person name="Liu J.E."/>
            <person name="Manci A.M."/>
            <person name="Nielsen D.A."/>
            <person name="Solomon M.B."/>
            <person name="Breakwell D.P."/>
            <person name="Burnett S.H."/>
            <person name="Grose J.H."/>
        </authorList>
    </citation>
    <scope>NUCLEOTIDE SEQUENCE [LARGE SCALE GENOMIC DNA]</scope>
    <source>
        <strain evidence="14 15">CECT 7799</strain>
    </source>
</reference>
<dbReference type="RefSeq" id="WP_055661963.1">
    <property type="nucleotide sequence ID" value="NZ_CYPR01000014.1"/>
</dbReference>
<evidence type="ECO:0000259" key="13">
    <source>
        <dbReference type="Pfam" id="PF01370"/>
    </source>
</evidence>
<dbReference type="FunFam" id="3.40.50.720:FF:000065">
    <property type="entry name" value="UDP-glucuronic acid decarboxylase 1"/>
    <property type="match status" value="1"/>
</dbReference>
<proteinExistence type="predicted"/>
<evidence type="ECO:0000256" key="11">
    <source>
        <dbReference type="ARBA" id="ARBA00023239"/>
    </source>
</evidence>
<keyword evidence="4" id="KW-0210">Decarboxylase</keyword>
<feature type="domain" description="NAD-dependent epimerase/dehydratase" evidence="13">
    <location>
        <begin position="15"/>
        <end position="250"/>
    </location>
</feature>
<keyword evidence="5" id="KW-0735">Signal-anchor</keyword>
<evidence type="ECO:0000256" key="12">
    <source>
        <dbReference type="ARBA" id="ARBA00037859"/>
    </source>
</evidence>
<organism evidence="14 15">
    <name type="scientific">Jannaschia seosinensis</name>
    <dbReference type="NCBI Taxonomy" id="313367"/>
    <lineage>
        <taxon>Bacteria</taxon>
        <taxon>Pseudomonadati</taxon>
        <taxon>Pseudomonadota</taxon>
        <taxon>Alphaproteobacteria</taxon>
        <taxon>Rhodobacterales</taxon>
        <taxon>Roseobacteraceae</taxon>
        <taxon>Jannaschia</taxon>
    </lineage>
</organism>
<dbReference type="GO" id="GO:0003978">
    <property type="term" value="F:UDP-glucose 4-epimerase activity"/>
    <property type="evidence" value="ECO:0007669"/>
    <property type="project" value="UniProtKB-EC"/>
</dbReference>
<comment type="subcellular location">
    <subcellularLocation>
        <location evidence="2">Golgi apparatus membrane</location>
        <topology evidence="2">Single-pass type II membrane protein</topology>
    </subcellularLocation>
    <subcellularLocation>
        <location evidence="12">Golgi apparatus</location>
        <location evidence="12">Golgi stack membrane</location>
    </subcellularLocation>
</comment>
<dbReference type="EC" id="5.1.3.2" evidence="14"/>
<dbReference type="OrthoDB" id="9801785at2"/>
<dbReference type="PANTHER" id="PTHR43078">
    <property type="entry name" value="UDP-GLUCURONIC ACID DECARBOXYLASE-RELATED"/>
    <property type="match status" value="1"/>
</dbReference>
<accession>A0A0M7B5R9</accession>
<protein>
    <submittedName>
        <fullName evidence="14">UDP-glucose 4-epimerase</fullName>
        <ecNumber evidence="14">5.1.3.2</ecNumber>
    </submittedName>
</protein>
<evidence type="ECO:0000256" key="3">
    <source>
        <dbReference type="ARBA" id="ARBA00022692"/>
    </source>
</evidence>
<dbReference type="InterPro" id="IPR044516">
    <property type="entry name" value="UXS-like"/>
</dbReference>
<dbReference type="Gene3D" id="3.40.50.720">
    <property type="entry name" value="NAD(P)-binding Rossmann-like Domain"/>
    <property type="match status" value="1"/>
</dbReference>
<keyword evidence="3" id="KW-0812">Transmembrane</keyword>
<dbReference type="UniPathway" id="UPA00796">
    <property type="reaction ID" value="UER00771"/>
</dbReference>
<keyword evidence="14" id="KW-0413">Isomerase</keyword>
<dbReference type="PANTHER" id="PTHR43078:SF6">
    <property type="entry name" value="UDP-GLUCURONIC ACID DECARBOXYLASE 1"/>
    <property type="match status" value="1"/>
</dbReference>
<dbReference type="Pfam" id="PF01370">
    <property type="entry name" value="Epimerase"/>
    <property type="match status" value="1"/>
</dbReference>
<dbReference type="InterPro" id="IPR001509">
    <property type="entry name" value="Epimerase_deHydtase"/>
</dbReference>
<evidence type="ECO:0000256" key="2">
    <source>
        <dbReference type="ARBA" id="ARBA00004323"/>
    </source>
</evidence>
<dbReference type="GO" id="GO:0005737">
    <property type="term" value="C:cytoplasm"/>
    <property type="evidence" value="ECO:0007669"/>
    <property type="project" value="TreeGrafter"/>
</dbReference>
<comment type="cofactor">
    <cofactor evidence="1">
        <name>NAD(+)</name>
        <dbReference type="ChEBI" id="CHEBI:57540"/>
    </cofactor>
</comment>
<gene>
    <name evidence="14" type="ORF">JSE7799_00242</name>
</gene>
<evidence type="ECO:0000256" key="7">
    <source>
        <dbReference type="ARBA" id="ARBA00023027"/>
    </source>
</evidence>
<dbReference type="GO" id="GO:0033320">
    <property type="term" value="P:UDP-D-xylose biosynthetic process"/>
    <property type="evidence" value="ECO:0007669"/>
    <property type="project" value="UniProtKB-UniPathway"/>
</dbReference>
<dbReference type="AlphaFoldDB" id="A0A0M7B5R9"/>
<keyword evidence="10" id="KW-0325">Glycoprotein</keyword>
<keyword evidence="9" id="KW-0472">Membrane</keyword>
<dbReference type="SUPFAM" id="SSF51735">
    <property type="entry name" value="NAD(P)-binding Rossmann-fold domains"/>
    <property type="match status" value="1"/>
</dbReference>
<evidence type="ECO:0000256" key="9">
    <source>
        <dbReference type="ARBA" id="ARBA00023136"/>
    </source>
</evidence>
<keyword evidence="6" id="KW-1133">Transmembrane helix</keyword>
<sequence>MAKINGIKKKPRTAMVAGGAGFLGSHLCDSLIASGRRVICIDSLLTGSEENLRQFDREPNFDLIVSDVTRPIPPALKADEIYNLACPASPPHYQADPVHTMLTSVLGAHKLLERARLCQARYVQASTSEIYGDPEQHPQREDYCGNVNTTGPRACYDEGKRAAEALCYDFRRAETDVRVARIFNTYGPRMRADDGRIVSNFVTQALSGEPITVYGDGRQTRSFCYVSDMVAGLEALMNVPEAPDTPINLGNPGEFSVGELASKVLEMTGSASTLSYRPLPTDDPRRRKPDVSRAREILGWRPLVDLKEGLAPTIEWFAAQQPAEGPVVQAAVGG</sequence>
<evidence type="ECO:0000256" key="5">
    <source>
        <dbReference type="ARBA" id="ARBA00022968"/>
    </source>
</evidence>
<evidence type="ECO:0000313" key="14">
    <source>
        <dbReference type="EMBL" id="CUH13270.1"/>
    </source>
</evidence>
<dbReference type="Proteomes" id="UP000049455">
    <property type="component" value="Unassembled WGS sequence"/>
</dbReference>
<dbReference type="EMBL" id="CYPR01000014">
    <property type="protein sequence ID" value="CUH13270.1"/>
    <property type="molecule type" value="Genomic_DNA"/>
</dbReference>
<keyword evidence="11" id="KW-0456">Lyase</keyword>
<dbReference type="GO" id="GO:0048040">
    <property type="term" value="F:UDP-glucuronate decarboxylase activity"/>
    <property type="evidence" value="ECO:0007669"/>
    <property type="project" value="TreeGrafter"/>
</dbReference>
<keyword evidence="7" id="KW-0520">NAD</keyword>
<dbReference type="CDD" id="cd05230">
    <property type="entry name" value="UGD_SDR_e"/>
    <property type="match status" value="1"/>
</dbReference>
<keyword evidence="15" id="KW-1185">Reference proteome</keyword>
<evidence type="ECO:0000256" key="6">
    <source>
        <dbReference type="ARBA" id="ARBA00022989"/>
    </source>
</evidence>
<name>A0A0M7B5R9_9RHOB</name>
<evidence type="ECO:0000256" key="4">
    <source>
        <dbReference type="ARBA" id="ARBA00022793"/>
    </source>
</evidence>
<dbReference type="GO" id="GO:0070403">
    <property type="term" value="F:NAD+ binding"/>
    <property type="evidence" value="ECO:0007669"/>
    <property type="project" value="InterPro"/>
</dbReference>